<keyword evidence="3" id="KW-0378">Hydrolase</keyword>
<name>A0A0L7TB79_9GAMM</name>
<dbReference type="PROSITE" id="PS50263">
    <property type="entry name" value="CN_HYDROLASE"/>
    <property type="match status" value="1"/>
</dbReference>
<dbReference type="Gene3D" id="3.60.110.10">
    <property type="entry name" value="Carbon-nitrogen hydrolase"/>
    <property type="match status" value="1"/>
</dbReference>
<dbReference type="CDD" id="cd07197">
    <property type="entry name" value="nitrilase"/>
    <property type="match status" value="1"/>
</dbReference>
<dbReference type="SUPFAM" id="SSF56317">
    <property type="entry name" value="Carbon-nitrogen hydrolase"/>
    <property type="match status" value="1"/>
</dbReference>
<gene>
    <name evidence="2" type="ORF">NG42_13985</name>
    <name evidence="3" type="ORF">NG43_12810</name>
</gene>
<dbReference type="EMBL" id="JRXF01000019">
    <property type="protein sequence ID" value="KOC92634.1"/>
    <property type="molecule type" value="Genomic_DNA"/>
</dbReference>
<protein>
    <submittedName>
        <fullName evidence="3">Amidohydrolase</fullName>
    </submittedName>
</protein>
<comment type="caution">
    <text evidence="3">The sequence shown here is derived from an EMBL/GenBank/DDBJ whole genome shotgun (WGS) entry which is preliminary data.</text>
</comment>
<feature type="domain" description="CN hydrolase" evidence="1">
    <location>
        <begin position="4"/>
        <end position="236"/>
    </location>
</feature>
<dbReference type="AlphaFoldDB" id="A0A0L7TB79"/>
<dbReference type="PANTHER" id="PTHR23088:SF27">
    <property type="entry name" value="DEAMINATED GLUTATHIONE AMIDASE"/>
    <property type="match status" value="1"/>
</dbReference>
<sequence>MSLWSVAAAQYASRSRDIDGNISHHLSFIQQAASQNVDLLLFPQLSLTGYEIDAGRELALSLDDTRLDVLAEAAQHHQMNIIVGMPLRAGDSYHIAAVSFLSEGTRLAYAKRNLRGREVEFFQPGYGGPVFGSHSRNVAMAVCADIAVEQFAREASENGADLYATGVLISEPDYASHCNYLASWAVNYQMTVLMANHAQPTGGYQSVGGSAFWDASGKQIIRCKNGEQLLIARRDKQGWQGEIHPLG</sequence>
<reference evidence="4 5" key="1">
    <citation type="journal article" date="2015" name="Int. J. Syst. Evol. Microbiol.">
        <title>Erwinia iniecta sp. nov., isolated from Russian wheat aphids (Diuraphis noxia).</title>
        <authorList>
            <person name="Campillo T."/>
            <person name="Luna E."/>
            <person name="Portier P."/>
            <person name="Fischer-Le Saux M."/>
            <person name="Lapitan N."/>
            <person name="Tisserat N.A."/>
            <person name="Leach J.E."/>
        </authorList>
    </citation>
    <scope>NUCLEOTIDE SEQUENCE [LARGE SCALE GENOMIC DNA]</scope>
    <source>
        <strain evidence="2 5">B120</strain>
        <strain evidence="3 4">B149</strain>
    </source>
</reference>
<dbReference type="InterPro" id="IPR036526">
    <property type="entry name" value="C-N_Hydrolase_sf"/>
</dbReference>
<organism evidence="3 4">
    <name type="scientific">Winslowiella iniecta</name>
    <dbReference type="NCBI Taxonomy" id="1560201"/>
    <lineage>
        <taxon>Bacteria</taxon>
        <taxon>Pseudomonadati</taxon>
        <taxon>Pseudomonadota</taxon>
        <taxon>Gammaproteobacteria</taxon>
        <taxon>Enterobacterales</taxon>
        <taxon>Erwiniaceae</taxon>
        <taxon>Winslowiella</taxon>
    </lineage>
</organism>
<dbReference type="PANTHER" id="PTHR23088">
    <property type="entry name" value="NITRILASE-RELATED"/>
    <property type="match status" value="1"/>
</dbReference>
<dbReference type="InterPro" id="IPR003010">
    <property type="entry name" value="C-N_Hydrolase"/>
</dbReference>
<evidence type="ECO:0000313" key="5">
    <source>
        <dbReference type="Proteomes" id="UP000037088"/>
    </source>
</evidence>
<evidence type="ECO:0000313" key="3">
    <source>
        <dbReference type="EMBL" id="KOC92634.1"/>
    </source>
</evidence>
<evidence type="ECO:0000313" key="4">
    <source>
        <dbReference type="Proteomes" id="UP000036851"/>
    </source>
</evidence>
<dbReference type="Proteomes" id="UP000036851">
    <property type="component" value="Unassembled WGS sequence"/>
</dbReference>
<dbReference type="STRING" id="1560201.NG42_13985"/>
<dbReference type="EMBL" id="JRXE01000019">
    <property type="protein sequence ID" value="KOC88987.1"/>
    <property type="molecule type" value="Genomic_DNA"/>
</dbReference>
<evidence type="ECO:0000313" key="2">
    <source>
        <dbReference type="EMBL" id="KOC88987.1"/>
    </source>
</evidence>
<accession>A0A0L7TB79</accession>
<evidence type="ECO:0000259" key="1">
    <source>
        <dbReference type="PROSITE" id="PS50263"/>
    </source>
</evidence>
<dbReference type="RefSeq" id="WP_052900070.1">
    <property type="nucleotide sequence ID" value="NZ_JRXE01000019.1"/>
</dbReference>
<dbReference type="Pfam" id="PF00795">
    <property type="entry name" value="CN_hydrolase"/>
    <property type="match status" value="1"/>
</dbReference>
<keyword evidence="5" id="KW-1185">Reference proteome</keyword>
<dbReference type="PATRIC" id="fig|1560201.3.peg.2970"/>
<dbReference type="OrthoDB" id="9760188at2"/>
<dbReference type="Proteomes" id="UP000037088">
    <property type="component" value="Unassembled WGS sequence"/>
</dbReference>
<dbReference type="GO" id="GO:0016787">
    <property type="term" value="F:hydrolase activity"/>
    <property type="evidence" value="ECO:0007669"/>
    <property type="project" value="UniProtKB-KW"/>
</dbReference>
<proteinExistence type="predicted"/>